<feature type="chain" id="PRO_5022674400" description="PEP-CTERM protein-sorting domain-containing protein" evidence="1">
    <location>
        <begin position="34"/>
        <end position="501"/>
    </location>
</feature>
<protein>
    <recommendedName>
        <fullName evidence="4">PEP-CTERM protein-sorting domain-containing protein</fullName>
    </recommendedName>
</protein>
<dbReference type="OrthoDB" id="5609445at2"/>
<keyword evidence="3" id="KW-1185">Reference proteome</keyword>
<dbReference type="AlphaFoldDB" id="A0A5C6EJC8"/>
<proteinExistence type="predicted"/>
<reference evidence="2 3" key="1">
    <citation type="submission" date="2019-02" db="EMBL/GenBank/DDBJ databases">
        <title>Deep-cultivation of Planctomycetes and their phenomic and genomic characterization uncovers novel biology.</title>
        <authorList>
            <person name="Wiegand S."/>
            <person name="Jogler M."/>
            <person name="Boedeker C."/>
            <person name="Pinto D."/>
            <person name="Vollmers J."/>
            <person name="Rivas-Marin E."/>
            <person name="Kohn T."/>
            <person name="Peeters S.H."/>
            <person name="Heuer A."/>
            <person name="Rast P."/>
            <person name="Oberbeckmann S."/>
            <person name="Bunk B."/>
            <person name="Jeske O."/>
            <person name="Meyerdierks A."/>
            <person name="Storesund J.E."/>
            <person name="Kallscheuer N."/>
            <person name="Luecker S."/>
            <person name="Lage O.M."/>
            <person name="Pohl T."/>
            <person name="Merkel B.J."/>
            <person name="Hornburger P."/>
            <person name="Mueller R.-W."/>
            <person name="Bruemmer F."/>
            <person name="Labrenz M."/>
            <person name="Spormann A.M."/>
            <person name="Op Den Camp H."/>
            <person name="Overmann J."/>
            <person name="Amann R."/>
            <person name="Jetten M.S.M."/>
            <person name="Mascher T."/>
            <person name="Medema M.H."/>
            <person name="Devos D.P."/>
            <person name="Kaster A.-K."/>
            <person name="Ovreas L."/>
            <person name="Rohde M."/>
            <person name="Galperin M.Y."/>
            <person name="Jogler C."/>
        </authorList>
    </citation>
    <scope>NUCLEOTIDE SEQUENCE [LARGE SCALE GENOMIC DNA]</scope>
    <source>
        <strain evidence="2 3">Poly51</strain>
    </source>
</reference>
<dbReference type="RefSeq" id="WP_146461108.1">
    <property type="nucleotide sequence ID" value="NZ_SJPW01000007.1"/>
</dbReference>
<evidence type="ECO:0008006" key="4">
    <source>
        <dbReference type="Google" id="ProtNLM"/>
    </source>
</evidence>
<comment type="caution">
    <text evidence="2">The sequence shown here is derived from an EMBL/GenBank/DDBJ whole genome shotgun (WGS) entry which is preliminary data.</text>
</comment>
<evidence type="ECO:0000313" key="3">
    <source>
        <dbReference type="Proteomes" id="UP000318288"/>
    </source>
</evidence>
<dbReference type="Proteomes" id="UP000318288">
    <property type="component" value="Unassembled WGS sequence"/>
</dbReference>
<dbReference type="EMBL" id="SJPW01000007">
    <property type="protein sequence ID" value="TWU47369.1"/>
    <property type="molecule type" value="Genomic_DNA"/>
</dbReference>
<evidence type="ECO:0000256" key="1">
    <source>
        <dbReference type="SAM" id="SignalP"/>
    </source>
</evidence>
<evidence type="ECO:0000313" key="2">
    <source>
        <dbReference type="EMBL" id="TWU47369.1"/>
    </source>
</evidence>
<feature type="signal peptide" evidence="1">
    <location>
        <begin position="1"/>
        <end position="33"/>
    </location>
</feature>
<keyword evidence="1" id="KW-0732">Signal</keyword>
<name>A0A5C6EJC8_9BACT</name>
<gene>
    <name evidence="2" type="ORF">Poly51_51690</name>
</gene>
<accession>A0A5C6EJC8</accession>
<sequence precursor="true">MNAMANGYSVGWYRKPLVSAAIAACLFASRSTAIEYEIFPNPNVGNNTITVLSGDVGTNNADPFENFGAINVVSGGTLRNVGQMDILFQEVGGSLSTVNIGAGGLLETTAGSKMNFDSVSHFNVSGVVTNLGDISADWSIQLAEGSQFTNAVGGIFTNKQGAAFNGTLTNFGTFQNATPGSGAGGYLVQRGDFDNQAAATFLNHGEVLNVATINNHGDISNTVNFNSGVNRGVFRNGGTLNNFADGTVTNRQRWFNTGELNNAGVFDNHPSGIGLENSAGGSINNLAGGVFRNDSALYNSGSIANSGQFYAGAISGDGSYLQTDGETIADGTLHASTVDIAGGSFSGNGAVTGAVSFGSASTLSPGLSVGHLDFTGDVLINGAIIMELAGVGRFDSINVDGILSLGSSSAINIRLLDGFSPDVSMAFDLLIADQIIGDLGAIVLPSGLGWDLRVVKTSSLAGTGGVLRLVAVPEPSSFLLTTFVSAVIIAALRKRRSGPNV</sequence>
<organism evidence="2 3">
    <name type="scientific">Rubripirellula tenax</name>
    <dbReference type="NCBI Taxonomy" id="2528015"/>
    <lineage>
        <taxon>Bacteria</taxon>
        <taxon>Pseudomonadati</taxon>
        <taxon>Planctomycetota</taxon>
        <taxon>Planctomycetia</taxon>
        <taxon>Pirellulales</taxon>
        <taxon>Pirellulaceae</taxon>
        <taxon>Rubripirellula</taxon>
    </lineage>
</organism>